<evidence type="ECO:0000313" key="3">
    <source>
        <dbReference type="Proteomes" id="UP000648239"/>
    </source>
</evidence>
<reference evidence="2 3" key="1">
    <citation type="submission" date="2020-08" db="EMBL/GenBank/DDBJ databases">
        <title>Acidobacteriota in marine sediments use diverse sulfur dissimilation pathways.</title>
        <authorList>
            <person name="Wasmund K."/>
        </authorList>
    </citation>
    <scope>NUCLEOTIDE SEQUENCE [LARGE SCALE GENOMIC DNA]</scope>
    <source>
        <strain evidence="2">MAG AM4</strain>
    </source>
</reference>
<evidence type="ECO:0000256" key="1">
    <source>
        <dbReference type="SAM" id="MobiDB-lite"/>
    </source>
</evidence>
<feature type="region of interest" description="Disordered" evidence="1">
    <location>
        <begin position="1"/>
        <end position="24"/>
    </location>
</feature>
<dbReference type="Proteomes" id="UP000648239">
    <property type="component" value="Unassembled WGS sequence"/>
</dbReference>
<evidence type="ECO:0000313" key="2">
    <source>
        <dbReference type="EMBL" id="MBD3867391.1"/>
    </source>
</evidence>
<protein>
    <submittedName>
        <fullName evidence="2">Uncharacterized protein</fullName>
    </submittedName>
</protein>
<dbReference type="EMBL" id="JACXWD010000009">
    <property type="protein sequence ID" value="MBD3867391.1"/>
    <property type="molecule type" value="Genomic_DNA"/>
</dbReference>
<name>A0A8J6Y7G8_9BACT</name>
<proteinExistence type="predicted"/>
<sequence length="183" mass="20626">MSSFQETGAAGRQPVVPRETEPASARKKKFWVPRRRVKARIRLADENCIDGEMYASVERADGEPGRLVDRLKNLSEKFVPVAVAGRHILLNKSTITMLEIEGGRYEIEDLDKPGATEVPVVLTFSDRQIVRGSFFTCLPEAHRRALDYLNLGRCRFLALYCNGRAVLVNVDRIQHATEVIDQS</sequence>
<organism evidence="2 3">
    <name type="scientific">Candidatus Polarisedimenticola svalbardensis</name>
    <dbReference type="NCBI Taxonomy" id="2886004"/>
    <lineage>
        <taxon>Bacteria</taxon>
        <taxon>Pseudomonadati</taxon>
        <taxon>Acidobacteriota</taxon>
        <taxon>Candidatus Polarisedimenticolia</taxon>
        <taxon>Candidatus Polarisedimenticolales</taxon>
        <taxon>Candidatus Polarisedimenticolaceae</taxon>
        <taxon>Candidatus Polarisedimenticola</taxon>
    </lineage>
</organism>
<gene>
    <name evidence="2" type="ORF">IFK94_04615</name>
</gene>
<accession>A0A8J6Y7G8</accession>
<dbReference type="AlphaFoldDB" id="A0A8J6Y7G8"/>
<comment type="caution">
    <text evidence="2">The sequence shown here is derived from an EMBL/GenBank/DDBJ whole genome shotgun (WGS) entry which is preliminary data.</text>
</comment>